<feature type="region of interest" description="Disordered" evidence="1">
    <location>
        <begin position="63"/>
        <end position="122"/>
    </location>
</feature>
<protein>
    <submittedName>
        <fullName evidence="3">Uncharacterized protein</fullName>
    </submittedName>
</protein>
<feature type="compositionally biased region" description="Low complexity" evidence="1">
    <location>
        <begin position="156"/>
        <end position="174"/>
    </location>
</feature>
<keyword evidence="2" id="KW-0812">Transmembrane</keyword>
<feature type="transmembrane region" description="Helical" evidence="2">
    <location>
        <begin position="320"/>
        <end position="341"/>
    </location>
</feature>
<dbReference type="AlphaFoldDB" id="A0AAD6TN39"/>
<reference evidence="3" key="1">
    <citation type="submission" date="2023-03" db="EMBL/GenBank/DDBJ databases">
        <title>Massive genome expansion in bonnet fungi (Mycena s.s.) driven by repeated elements and novel gene families across ecological guilds.</title>
        <authorList>
            <consortium name="Lawrence Berkeley National Laboratory"/>
            <person name="Harder C.B."/>
            <person name="Miyauchi S."/>
            <person name="Viragh M."/>
            <person name="Kuo A."/>
            <person name="Thoen E."/>
            <person name="Andreopoulos B."/>
            <person name="Lu D."/>
            <person name="Skrede I."/>
            <person name="Drula E."/>
            <person name="Henrissat B."/>
            <person name="Morin E."/>
            <person name="Kohler A."/>
            <person name="Barry K."/>
            <person name="LaButti K."/>
            <person name="Morin E."/>
            <person name="Salamov A."/>
            <person name="Lipzen A."/>
            <person name="Mereny Z."/>
            <person name="Hegedus B."/>
            <person name="Baldrian P."/>
            <person name="Stursova M."/>
            <person name="Weitz H."/>
            <person name="Taylor A."/>
            <person name="Grigoriev I.V."/>
            <person name="Nagy L.G."/>
            <person name="Martin F."/>
            <person name="Kauserud H."/>
        </authorList>
    </citation>
    <scope>NUCLEOTIDE SEQUENCE</scope>
    <source>
        <strain evidence="3">CBHHK173m</strain>
    </source>
</reference>
<keyword evidence="2" id="KW-0472">Membrane</keyword>
<organism evidence="3 4">
    <name type="scientific">Mycena belliarum</name>
    <dbReference type="NCBI Taxonomy" id="1033014"/>
    <lineage>
        <taxon>Eukaryota</taxon>
        <taxon>Fungi</taxon>
        <taxon>Dikarya</taxon>
        <taxon>Basidiomycota</taxon>
        <taxon>Agaricomycotina</taxon>
        <taxon>Agaricomycetes</taxon>
        <taxon>Agaricomycetidae</taxon>
        <taxon>Agaricales</taxon>
        <taxon>Marasmiineae</taxon>
        <taxon>Mycenaceae</taxon>
        <taxon>Mycena</taxon>
    </lineage>
</organism>
<dbReference type="Gene3D" id="3.60.130.30">
    <property type="match status" value="1"/>
</dbReference>
<feature type="compositionally biased region" description="Basic residues" evidence="1">
    <location>
        <begin position="97"/>
        <end position="106"/>
    </location>
</feature>
<feature type="compositionally biased region" description="Pro residues" evidence="1">
    <location>
        <begin position="67"/>
        <end position="78"/>
    </location>
</feature>
<comment type="caution">
    <text evidence="3">The sequence shown here is derived from an EMBL/GenBank/DDBJ whole genome shotgun (WGS) entry which is preliminary data.</text>
</comment>
<proteinExistence type="predicted"/>
<accession>A0AAD6TN39</accession>
<feature type="region of interest" description="Disordered" evidence="1">
    <location>
        <begin position="153"/>
        <end position="181"/>
    </location>
</feature>
<evidence type="ECO:0000313" key="4">
    <source>
        <dbReference type="Proteomes" id="UP001222325"/>
    </source>
</evidence>
<feature type="compositionally biased region" description="Low complexity" evidence="1">
    <location>
        <begin position="79"/>
        <end position="88"/>
    </location>
</feature>
<gene>
    <name evidence="3" type="ORF">B0H15DRAFT_807668</name>
</gene>
<dbReference type="Proteomes" id="UP001222325">
    <property type="component" value="Unassembled WGS sequence"/>
</dbReference>
<evidence type="ECO:0000256" key="2">
    <source>
        <dbReference type="SAM" id="Phobius"/>
    </source>
</evidence>
<evidence type="ECO:0000313" key="3">
    <source>
        <dbReference type="EMBL" id="KAJ7065907.1"/>
    </source>
</evidence>
<keyword evidence="4" id="KW-1185">Reference proteome</keyword>
<dbReference type="EMBL" id="JARJCN010000174">
    <property type="protein sequence ID" value="KAJ7065907.1"/>
    <property type="molecule type" value="Genomic_DNA"/>
</dbReference>
<sequence>MWAAKGWKAGRTCSRRRTLRSGKEFSAFDLALTRAVSPAIHFDIGQQLQATLLQEYNRTDENEAVYTPPPRAPTPVPTPVTAIPEAAPMTARERNQQKSHARRKRRREEEQAGSDNPRLKRVHRTRIAEGKKAVLGLDVDTAAFVHSKSAWIGARDTTPAPGDTTPASGSSSVPPAAPQLDAGLGGIEYTQAEVDELVGTPGFRYIPWLGRVTIPLLDSQCRIIGVLGGMPRDHEDWQKVTNGAAALLEERIPRIRLSKERLHHRRAEEPFPAVARGISFGGGQTEPGELCNNVANTELTDELLAHEHFVRIAGFANMLFMLWAPLLFAFYQAQMALLAVWKPSMRWNFVGSVFAACTFNFGRAVTTFHVDFANLAWGWCAITALGAFDADYGGHLILWDLRLIVRFPAGSTILIPSALVHHSNTPIGPFERRSSFTQYTAGGLFRWIRNSFKTDKEFTRSASREERARRTAEDSSRWQEGVQMLAKIDDL</sequence>
<keyword evidence="2" id="KW-1133">Transmembrane helix</keyword>
<evidence type="ECO:0000256" key="1">
    <source>
        <dbReference type="SAM" id="MobiDB-lite"/>
    </source>
</evidence>
<name>A0AAD6TN39_9AGAR</name>